<dbReference type="AlphaFoldDB" id="A0A4D5RKH6"/>
<evidence type="ECO:0000256" key="4">
    <source>
        <dbReference type="ARBA" id="ARBA00023014"/>
    </source>
</evidence>
<dbReference type="Gene3D" id="3.40.5.90">
    <property type="entry name" value="CDGSH iron-sulfur domain, mitoNEET-type"/>
    <property type="match status" value="2"/>
</dbReference>
<name>A0A4D5RKH6_IXOSC</name>
<dbReference type="VEuPathDB" id="VectorBase:ISCP_007695"/>
<protein>
    <submittedName>
        <fullName evidence="7">Putative cdgsh iron sulfur domain-containing protein 3</fullName>
    </submittedName>
</protein>
<dbReference type="GO" id="GO:0051537">
    <property type="term" value="F:2 iron, 2 sulfur cluster binding"/>
    <property type="evidence" value="ECO:0007669"/>
    <property type="project" value="UniProtKB-KW"/>
</dbReference>
<feature type="non-terminal residue" evidence="7">
    <location>
        <position position="134"/>
    </location>
</feature>
<keyword evidence="4" id="KW-0411">Iron-sulfur</keyword>
<dbReference type="RefSeq" id="XP_029831719.2">
    <property type="nucleotide sequence ID" value="XM_029975859.4"/>
</dbReference>
<dbReference type="InterPro" id="IPR052950">
    <property type="entry name" value="CISD"/>
</dbReference>
<reference evidence="7" key="1">
    <citation type="submission" date="2019-04" db="EMBL/GenBank/DDBJ databases">
        <title>An insight into the mialome of Ixodes scapularis.</title>
        <authorList>
            <person name="Ribeiro J.M."/>
            <person name="Mather T.N."/>
            <person name="Karim S."/>
        </authorList>
    </citation>
    <scope>NUCLEOTIDE SEQUENCE</scope>
</reference>
<comment type="cofactor">
    <cofactor evidence="5">
        <name>[2Fe-2S] cluster</name>
        <dbReference type="ChEBI" id="CHEBI:190135"/>
    </cofactor>
</comment>
<organism evidence="7">
    <name type="scientific">Ixodes scapularis</name>
    <name type="common">Black-legged tick</name>
    <name type="synonym">Deer tick</name>
    <dbReference type="NCBI Taxonomy" id="6945"/>
    <lineage>
        <taxon>Eukaryota</taxon>
        <taxon>Metazoa</taxon>
        <taxon>Ecdysozoa</taxon>
        <taxon>Arthropoda</taxon>
        <taxon>Chelicerata</taxon>
        <taxon>Arachnida</taxon>
        <taxon>Acari</taxon>
        <taxon>Parasitiformes</taxon>
        <taxon>Ixodida</taxon>
        <taxon>Ixodoidea</taxon>
        <taxon>Ixodidae</taxon>
        <taxon>Ixodinae</taxon>
        <taxon>Ixodes</taxon>
    </lineage>
</organism>
<dbReference type="OrthoDB" id="15717at2759"/>
<dbReference type="GO" id="GO:0046872">
    <property type="term" value="F:metal ion binding"/>
    <property type="evidence" value="ECO:0007669"/>
    <property type="project" value="UniProtKB-KW"/>
</dbReference>
<dbReference type="GO" id="GO:0005737">
    <property type="term" value="C:cytoplasm"/>
    <property type="evidence" value="ECO:0007669"/>
    <property type="project" value="UniProtKB-ARBA"/>
</dbReference>
<evidence type="ECO:0000256" key="3">
    <source>
        <dbReference type="ARBA" id="ARBA00023004"/>
    </source>
</evidence>
<dbReference type="EMBL" id="GHJT01003694">
    <property type="protein sequence ID" value="MOY37665.1"/>
    <property type="molecule type" value="Transcribed_RNA"/>
</dbReference>
<dbReference type="PANTHER" id="PTHR46491:SF10">
    <property type="entry name" value="IRON-BINDING ZINC FINGER CDGSH TYPE DOMAIN-CONTAINING PROTEIN"/>
    <property type="match status" value="1"/>
</dbReference>
<evidence type="ECO:0000256" key="1">
    <source>
        <dbReference type="ARBA" id="ARBA00022714"/>
    </source>
</evidence>
<keyword evidence="1" id="KW-0001">2Fe-2S</keyword>
<dbReference type="InterPro" id="IPR042216">
    <property type="entry name" value="MitoNEET_CISD"/>
</dbReference>
<evidence type="ECO:0000259" key="6">
    <source>
        <dbReference type="SMART" id="SM00704"/>
    </source>
</evidence>
<sequence length="134" mass="14660">MSSLASVASKLRLDLASRQLQLARCHSAASSAPPAPGSPVKKGVIYKRIPTFVQLEGGKKYAWCACGLSKKQPFCDGSHKGKDIGIGPVHFTVDTTKKYLLCRCKQTNNRPFCDLTHVKTFIPESIRSSLKIKL</sequence>
<accession>A0A4D5RKH6</accession>
<dbReference type="SMART" id="SM00704">
    <property type="entry name" value="ZnF_CDGSH"/>
    <property type="match status" value="2"/>
</dbReference>
<dbReference type="OMA" id="CRLFFSQ"/>
<keyword evidence="2" id="KW-0479">Metal-binding</keyword>
<feature type="domain" description="Iron-binding zinc finger CDGSH type" evidence="6">
    <location>
        <begin position="48"/>
        <end position="85"/>
    </location>
</feature>
<keyword evidence="3" id="KW-0408">Iron</keyword>
<dbReference type="GeneID" id="8024074"/>
<dbReference type="KEGG" id="isc:8024074"/>
<dbReference type="Pfam" id="PF09360">
    <property type="entry name" value="zf-CDGSH"/>
    <property type="match status" value="2"/>
</dbReference>
<dbReference type="InterPro" id="IPR018967">
    <property type="entry name" value="FeS-contain_CDGSH-typ"/>
</dbReference>
<feature type="domain" description="Iron-binding zinc finger CDGSH type" evidence="6">
    <location>
        <begin position="86"/>
        <end position="123"/>
    </location>
</feature>
<evidence type="ECO:0000256" key="5">
    <source>
        <dbReference type="ARBA" id="ARBA00034078"/>
    </source>
</evidence>
<dbReference type="VEuPathDB" id="VectorBase:ISCW015901"/>
<dbReference type="VEuPathDB" id="VectorBase:ISCI015901"/>
<proteinExistence type="predicted"/>
<evidence type="ECO:0000256" key="2">
    <source>
        <dbReference type="ARBA" id="ARBA00022723"/>
    </source>
</evidence>
<evidence type="ECO:0000313" key="7">
    <source>
        <dbReference type="EMBL" id="MOY37665.1"/>
    </source>
</evidence>
<dbReference type="PANTHER" id="PTHR46491">
    <property type="entry name" value="CDGSH IRON SULFUR DOMAIN PROTEIN HOMOLOG"/>
    <property type="match status" value="1"/>
</dbReference>